<evidence type="ECO:0000313" key="2">
    <source>
        <dbReference type="Proteomes" id="UP000499080"/>
    </source>
</evidence>
<accession>A0A4Y2FVG2</accession>
<dbReference type="AlphaFoldDB" id="A0A4Y2FVG2"/>
<name>A0A4Y2FVG2_ARAVE</name>
<reference evidence="1 2" key="1">
    <citation type="journal article" date="2019" name="Sci. Rep.">
        <title>Orb-weaving spider Araneus ventricosus genome elucidates the spidroin gene catalogue.</title>
        <authorList>
            <person name="Kono N."/>
            <person name="Nakamura H."/>
            <person name="Ohtoshi R."/>
            <person name="Moran D.A.P."/>
            <person name="Shinohara A."/>
            <person name="Yoshida Y."/>
            <person name="Fujiwara M."/>
            <person name="Mori M."/>
            <person name="Tomita M."/>
            <person name="Arakawa K."/>
        </authorList>
    </citation>
    <scope>NUCLEOTIDE SEQUENCE [LARGE SCALE GENOMIC DNA]</scope>
</reference>
<sequence>MLTSRFQATRGLFWNGPRNFEPRSHDEYDPDLAPALQASSPHRQKDVWLPTYDLGPYARRIISRTRFRTWNPPARDLTTRLPRPLQKSESVKESINANLAHVKCNFLNVESNPHILFMACNNASRHKLRQLSVKQQETRRFYMTVKSSELTPLPPAYYRFIKKSLHERHRL</sequence>
<dbReference type="Proteomes" id="UP000499080">
    <property type="component" value="Unassembled WGS sequence"/>
</dbReference>
<dbReference type="EMBL" id="BGPR01001062">
    <property type="protein sequence ID" value="GBM44359.1"/>
    <property type="molecule type" value="Genomic_DNA"/>
</dbReference>
<gene>
    <name evidence="1" type="ORF">AVEN_185662_1</name>
</gene>
<protein>
    <submittedName>
        <fullName evidence="1">Uncharacterized protein</fullName>
    </submittedName>
</protein>
<proteinExistence type="predicted"/>
<organism evidence="1 2">
    <name type="scientific">Araneus ventricosus</name>
    <name type="common">Orbweaver spider</name>
    <name type="synonym">Epeira ventricosa</name>
    <dbReference type="NCBI Taxonomy" id="182803"/>
    <lineage>
        <taxon>Eukaryota</taxon>
        <taxon>Metazoa</taxon>
        <taxon>Ecdysozoa</taxon>
        <taxon>Arthropoda</taxon>
        <taxon>Chelicerata</taxon>
        <taxon>Arachnida</taxon>
        <taxon>Araneae</taxon>
        <taxon>Araneomorphae</taxon>
        <taxon>Entelegynae</taxon>
        <taxon>Araneoidea</taxon>
        <taxon>Araneidae</taxon>
        <taxon>Araneus</taxon>
    </lineage>
</organism>
<evidence type="ECO:0000313" key="1">
    <source>
        <dbReference type="EMBL" id="GBM44359.1"/>
    </source>
</evidence>
<keyword evidence="2" id="KW-1185">Reference proteome</keyword>
<comment type="caution">
    <text evidence="1">The sequence shown here is derived from an EMBL/GenBank/DDBJ whole genome shotgun (WGS) entry which is preliminary data.</text>
</comment>